<keyword evidence="2" id="KW-0808">Transferase</keyword>
<protein>
    <submittedName>
        <fullName evidence="3">Uncharacterized protein</fullName>
    </submittedName>
</protein>
<keyword evidence="4" id="KW-1185">Reference proteome</keyword>
<comment type="similarity">
    <text evidence="1">Belongs to the UDP-glycosyltransferase family.</text>
</comment>
<evidence type="ECO:0000256" key="2">
    <source>
        <dbReference type="ARBA" id="ARBA00022679"/>
    </source>
</evidence>
<dbReference type="FunFam" id="3.40.50.2000:FF:000108">
    <property type="entry name" value="UDP-glycosyltransferase 83A1"/>
    <property type="match status" value="1"/>
</dbReference>
<dbReference type="Gene3D" id="3.40.50.2000">
    <property type="entry name" value="Glycogen Phosphorylase B"/>
    <property type="match status" value="2"/>
</dbReference>
<dbReference type="PANTHER" id="PTHR11926">
    <property type="entry name" value="GLUCOSYL/GLUCURONOSYL TRANSFERASES"/>
    <property type="match status" value="1"/>
</dbReference>
<dbReference type="PANTHER" id="PTHR11926:SF1412">
    <property type="entry name" value="UDP-GLYCOSYLTRANSFERASE 83A1-LIKE"/>
    <property type="match status" value="1"/>
</dbReference>
<comment type="caution">
    <text evidence="3">The sequence shown here is derived from an EMBL/GenBank/DDBJ whole genome shotgun (WGS) entry which is preliminary data.</text>
</comment>
<dbReference type="SUPFAM" id="SSF53756">
    <property type="entry name" value="UDP-Glycosyltransferase/glycogen phosphorylase"/>
    <property type="match status" value="1"/>
</dbReference>
<dbReference type="FunFam" id="3.40.50.2000:FF:000061">
    <property type="entry name" value="UDP-glycosyltransferase 83A1"/>
    <property type="match status" value="1"/>
</dbReference>
<reference evidence="3" key="1">
    <citation type="submission" date="2020-10" db="EMBL/GenBank/DDBJ databases">
        <authorList>
            <person name="Han B."/>
            <person name="Lu T."/>
            <person name="Zhao Q."/>
            <person name="Huang X."/>
            <person name="Zhao Y."/>
        </authorList>
    </citation>
    <scope>NUCLEOTIDE SEQUENCE</scope>
</reference>
<sequence length="467" mass="51229">MAPPPHALVIPYPAQGHVIPLLELAHALVDRGFTVTFANSEFNHRRVVAAATESSLLDRSSRIRLVAVPDGMEPGEDRNNLVRLTLLMAEHMAPRVEDLIRRSGGDAEGYGPITCVVADYNLGMWALDVARRTGVKSAAIWPASAALLASLLSIDKLVQDNIIDPEDGSALSQGTFQLSPDMPVMQTAHLAWNCIGNQHGQAAMFRCLIASVRAVDKCDFILCNSFHGAEQATFARFPQILPVGPFLTGERKKAAVVGHFWRPEDDACMSWLDAQPARSVVYVAFGSFTMFDTRQFRELALGLELSGRPFLWVVRPDIVLGGDVHDYPDGFVDRVGGASGRGMVVAWSPQQRVLSHPSVACFVSHCGWNSTMEGVRNGLPFLAWPYFADQFVNQVYICDVWKVGLRAEADEAGVITKEHIAGRVEELMSDAGMRERVEALKKVAHESINHGGSSHRNFDMFIEAIKA</sequence>
<dbReference type="AlphaFoldDB" id="A0A811R7R2"/>
<evidence type="ECO:0000313" key="3">
    <source>
        <dbReference type="EMBL" id="CAD6266132.1"/>
    </source>
</evidence>
<dbReference type="OrthoDB" id="5835829at2759"/>
<evidence type="ECO:0000313" key="4">
    <source>
        <dbReference type="Proteomes" id="UP000604825"/>
    </source>
</evidence>
<gene>
    <name evidence="3" type="ORF">NCGR_LOCUS49437</name>
</gene>
<dbReference type="InterPro" id="IPR002213">
    <property type="entry name" value="UDP_glucos_trans"/>
</dbReference>
<dbReference type="GO" id="GO:0080044">
    <property type="term" value="F:quercetin 7-O-glucosyltransferase activity"/>
    <property type="evidence" value="ECO:0007669"/>
    <property type="project" value="TreeGrafter"/>
</dbReference>
<dbReference type="Pfam" id="PF00201">
    <property type="entry name" value="UDPGT"/>
    <property type="match status" value="1"/>
</dbReference>
<dbReference type="GO" id="GO:0080043">
    <property type="term" value="F:quercetin 3-O-glucosyltransferase activity"/>
    <property type="evidence" value="ECO:0007669"/>
    <property type="project" value="TreeGrafter"/>
</dbReference>
<name>A0A811R7R2_9POAL</name>
<organism evidence="3 4">
    <name type="scientific">Miscanthus lutarioriparius</name>
    <dbReference type="NCBI Taxonomy" id="422564"/>
    <lineage>
        <taxon>Eukaryota</taxon>
        <taxon>Viridiplantae</taxon>
        <taxon>Streptophyta</taxon>
        <taxon>Embryophyta</taxon>
        <taxon>Tracheophyta</taxon>
        <taxon>Spermatophyta</taxon>
        <taxon>Magnoliopsida</taxon>
        <taxon>Liliopsida</taxon>
        <taxon>Poales</taxon>
        <taxon>Poaceae</taxon>
        <taxon>PACMAD clade</taxon>
        <taxon>Panicoideae</taxon>
        <taxon>Andropogonodae</taxon>
        <taxon>Andropogoneae</taxon>
        <taxon>Saccharinae</taxon>
        <taxon>Miscanthus</taxon>
    </lineage>
</organism>
<proteinExistence type="inferred from homology"/>
<dbReference type="Proteomes" id="UP000604825">
    <property type="component" value="Unassembled WGS sequence"/>
</dbReference>
<dbReference type="EMBL" id="CAJGYO010000013">
    <property type="protein sequence ID" value="CAD6266132.1"/>
    <property type="molecule type" value="Genomic_DNA"/>
</dbReference>
<dbReference type="CDD" id="cd03784">
    <property type="entry name" value="GT1_Gtf-like"/>
    <property type="match status" value="1"/>
</dbReference>
<accession>A0A811R7R2</accession>
<evidence type="ECO:0000256" key="1">
    <source>
        <dbReference type="ARBA" id="ARBA00009995"/>
    </source>
</evidence>